<dbReference type="AlphaFoldDB" id="A0A2P2J5P1"/>
<accession>A0A2P2J5P1</accession>
<reference evidence="2" key="1">
    <citation type="submission" date="2018-02" db="EMBL/GenBank/DDBJ databases">
        <title>Rhizophora mucronata_Transcriptome.</title>
        <authorList>
            <person name="Meera S.P."/>
            <person name="Sreeshan A."/>
            <person name="Augustine A."/>
        </authorList>
    </citation>
    <scope>NUCLEOTIDE SEQUENCE</scope>
    <source>
        <tissue evidence="2">Leaf</tissue>
    </source>
</reference>
<organism evidence="2">
    <name type="scientific">Rhizophora mucronata</name>
    <name type="common">Asiatic mangrove</name>
    <dbReference type="NCBI Taxonomy" id="61149"/>
    <lineage>
        <taxon>Eukaryota</taxon>
        <taxon>Viridiplantae</taxon>
        <taxon>Streptophyta</taxon>
        <taxon>Embryophyta</taxon>
        <taxon>Tracheophyta</taxon>
        <taxon>Spermatophyta</taxon>
        <taxon>Magnoliopsida</taxon>
        <taxon>eudicotyledons</taxon>
        <taxon>Gunneridae</taxon>
        <taxon>Pentapetalae</taxon>
        <taxon>rosids</taxon>
        <taxon>fabids</taxon>
        <taxon>Malpighiales</taxon>
        <taxon>Rhizophoraceae</taxon>
        <taxon>Rhizophora</taxon>
    </lineage>
</organism>
<proteinExistence type="predicted"/>
<name>A0A2P2J5P1_RHIMU</name>
<dbReference type="EMBL" id="GGEC01008309">
    <property type="protein sequence ID" value="MBW88792.1"/>
    <property type="molecule type" value="Transcribed_RNA"/>
</dbReference>
<protein>
    <submittedName>
        <fullName evidence="2">Uncharacterized protein</fullName>
    </submittedName>
</protein>
<sequence>MCEQTTRQHLGPLAWHTSSTSQNSHLLPRQCLQSMKIWEASQIDAADCSTNP</sequence>
<evidence type="ECO:0000256" key="1">
    <source>
        <dbReference type="SAM" id="MobiDB-lite"/>
    </source>
</evidence>
<evidence type="ECO:0000313" key="2">
    <source>
        <dbReference type="EMBL" id="MBW88792.1"/>
    </source>
</evidence>
<feature type="region of interest" description="Disordered" evidence="1">
    <location>
        <begin position="1"/>
        <end position="24"/>
    </location>
</feature>